<comment type="caution">
    <text evidence="3">The sequence shown here is derived from an EMBL/GenBank/DDBJ whole genome shotgun (WGS) entry which is preliminary data.</text>
</comment>
<dbReference type="InterPro" id="IPR018608">
    <property type="entry name" value="Gti1/Pac2"/>
</dbReference>
<feature type="compositionally biased region" description="Polar residues" evidence="2">
    <location>
        <begin position="425"/>
        <end position="438"/>
    </location>
</feature>
<dbReference type="AlphaFoldDB" id="A0AAJ0CKU3"/>
<evidence type="ECO:0000313" key="3">
    <source>
        <dbReference type="EMBL" id="KAK2594452.1"/>
    </source>
</evidence>
<sequence length="455" mass="50258">MDALIMFEACLRGQITHAARRPHDRERQDAIKSGNVFIYEEHASGIKRWTDGVSWSPSRILGNFLIYRELEKPFPPGEKKRALKKKKTSPGGIGKPDINSRLSISGHTSTATDSSVDKDTERALIGSLVDSYPFKTDGLIKKTISIQYNGIPHHLVSYYSVQDVVSGIMTTPLKHPELSTLVPRPELLMAQNFRAPVDQLQFSQDERGGPSPLFATLVNAHGHDFSDNSNSLLQRTMSTIPNYQPAPTSPAYSASPFAYHTQHHYMTSMNSSIPPPMPQQLSSSMPQPMNHSAPAVQSSISASMPPNTAHMPYTSQQQGNYSLQHHKAARFGTDAGFANEFPRNMPTQDPSRRNSGYQGSQPSDLSSISLNPTTDGRSTSNGHAYMRQASYYLQPQPTSMTSQDSHVFAQPRPLKTEPGLPTVEGGSQQYGLEESGQSWGYDELDNSQDQQYFGN</sequence>
<feature type="compositionally biased region" description="Low complexity" evidence="2">
    <location>
        <begin position="279"/>
        <end position="289"/>
    </location>
</feature>
<feature type="compositionally biased region" description="Polar residues" evidence="2">
    <location>
        <begin position="100"/>
        <end position="114"/>
    </location>
</feature>
<feature type="region of interest" description="Disordered" evidence="2">
    <location>
        <begin position="396"/>
        <end position="455"/>
    </location>
</feature>
<accession>A0AAJ0CKU3</accession>
<evidence type="ECO:0000256" key="1">
    <source>
        <dbReference type="ARBA" id="ARBA00008359"/>
    </source>
</evidence>
<organism evidence="3 4">
    <name type="scientific">Conoideocrella luteorostrata</name>
    <dbReference type="NCBI Taxonomy" id="1105319"/>
    <lineage>
        <taxon>Eukaryota</taxon>
        <taxon>Fungi</taxon>
        <taxon>Dikarya</taxon>
        <taxon>Ascomycota</taxon>
        <taxon>Pezizomycotina</taxon>
        <taxon>Sordariomycetes</taxon>
        <taxon>Hypocreomycetidae</taxon>
        <taxon>Hypocreales</taxon>
        <taxon>Clavicipitaceae</taxon>
        <taxon>Conoideocrella</taxon>
    </lineage>
</organism>
<feature type="compositionally biased region" description="Polar residues" evidence="2">
    <location>
        <begin position="396"/>
        <end position="405"/>
    </location>
</feature>
<dbReference type="PANTHER" id="PTHR28027">
    <property type="entry name" value="TRANSCRIPTIONAL REGULATOR MIT1"/>
    <property type="match status" value="1"/>
</dbReference>
<feature type="compositionally biased region" description="Polar residues" evidence="2">
    <location>
        <begin position="345"/>
        <end position="382"/>
    </location>
</feature>
<dbReference type="Proteomes" id="UP001251528">
    <property type="component" value="Unassembled WGS sequence"/>
</dbReference>
<keyword evidence="4" id="KW-1185">Reference proteome</keyword>
<name>A0AAJ0CKU3_9HYPO</name>
<dbReference type="GO" id="GO:0003677">
    <property type="term" value="F:DNA binding"/>
    <property type="evidence" value="ECO:0007669"/>
    <property type="project" value="TreeGrafter"/>
</dbReference>
<gene>
    <name evidence="3" type="primary">sge1_2</name>
    <name evidence="3" type="ORF">QQS21_007856</name>
</gene>
<feature type="region of interest" description="Disordered" evidence="2">
    <location>
        <begin position="336"/>
        <end position="382"/>
    </location>
</feature>
<protein>
    <submittedName>
        <fullName evidence="3">Global transcription regulator sge1</fullName>
    </submittedName>
</protein>
<reference evidence="3" key="1">
    <citation type="submission" date="2023-06" db="EMBL/GenBank/DDBJ databases">
        <title>Conoideocrella luteorostrata (Hypocreales: Clavicipitaceae), a potential biocontrol fungus for elongate hemlock scale in United States Christmas tree production areas.</title>
        <authorList>
            <person name="Barrett H."/>
            <person name="Lovett B."/>
            <person name="Macias A.M."/>
            <person name="Stajich J.E."/>
            <person name="Kasson M.T."/>
        </authorList>
    </citation>
    <scope>NUCLEOTIDE SEQUENCE</scope>
    <source>
        <strain evidence="3">ARSEF 14590</strain>
    </source>
</reference>
<evidence type="ECO:0000256" key="2">
    <source>
        <dbReference type="SAM" id="MobiDB-lite"/>
    </source>
</evidence>
<dbReference type="PANTHER" id="PTHR28027:SF2">
    <property type="entry name" value="TRANSCRIPTIONAL REGULATOR MIT1"/>
    <property type="match status" value="1"/>
</dbReference>
<feature type="region of interest" description="Disordered" evidence="2">
    <location>
        <begin position="274"/>
        <end position="302"/>
    </location>
</feature>
<dbReference type="EMBL" id="JASWJB010000168">
    <property type="protein sequence ID" value="KAK2594452.1"/>
    <property type="molecule type" value="Genomic_DNA"/>
</dbReference>
<dbReference type="Pfam" id="PF09729">
    <property type="entry name" value="Gti1_Pac2"/>
    <property type="match status" value="1"/>
</dbReference>
<proteinExistence type="inferred from homology"/>
<comment type="similarity">
    <text evidence="1">Belongs to the MIT1/WOR1 family.</text>
</comment>
<evidence type="ECO:0000313" key="4">
    <source>
        <dbReference type="Proteomes" id="UP001251528"/>
    </source>
</evidence>
<feature type="region of interest" description="Disordered" evidence="2">
    <location>
        <begin position="77"/>
        <end position="115"/>
    </location>
</feature>